<dbReference type="GO" id="GO:0016491">
    <property type="term" value="F:oxidoreductase activity"/>
    <property type="evidence" value="ECO:0007669"/>
    <property type="project" value="UniProtKB-KW"/>
</dbReference>
<accession>A0A6A5TCA4</accession>
<name>A0A6A5TCA4_9PLEO</name>
<dbReference type="PANTHER" id="PTHR42840:SF3">
    <property type="entry name" value="BINDING ROSSMANN FOLD OXIDOREDUCTASE, PUTATIVE (AFU_ORTHOLOGUE AFUA_2G10240)-RELATED"/>
    <property type="match status" value="1"/>
</dbReference>
<dbReference type="SUPFAM" id="SSF55347">
    <property type="entry name" value="Glyceraldehyde-3-phosphate dehydrogenase-like, C-terminal domain"/>
    <property type="match status" value="1"/>
</dbReference>
<sequence length="344" mass="37464">MAPQISRLRVAVSGLGRMGARHANHFLHRTPRAELVAAFTPDPKELAWAKTNLEPWGVTMYNDYDEMLRHEGLQAVCVATVTTVHAEHTIKAIEAGKHVLCEKPLSTDLAECQKVLAVSRAHPNLKVMCGFSRRFDASYLSAHALTVSGSIGRPTILRSQTCDKYDPSGFFVQYAQFSGGIFVDCNIHDIDLALWFFSAGGTSTSTPRTLPRVKSVMAVGVTALEPDLAAHGDVDNGVGVVEFYDGQIAYFYASRMNAPGQHDMTEIIGTKGKLSVNANPTTGLLESHLPSGIHRDIPQNYYERFEMAFVEEARQFTDAVLDGGVVPVDIESSVEAVKIGVVDA</sequence>
<dbReference type="FunFam" id="3.30.360.10:FF:000017">
    <property type="entry name" value="Oxidoreductase family NAD-binding Rossmann fold"/>
    <property type="match status" value="1"/>
</dbReference>
<dbReference type="SUPFAM" id="SSF51735">
    <property type="entry name" value="NAD(P)-binding Rossmann-fold domains"/>
    <property type="match status" value="1"/>
</dbReference>
<evidence type="ECO:0000256" key="2">
    <source>
        <dbReference type="ARBA" id="ARBA00023002"/>
    </source>
</evidence>
<dbReference type="InterPro" id="IPR000683">
    <property type="entry name" value="Gfo/Idh/MocA-like_OxRdtase_N"/>
</dbReference>
<comment type="similarity">
    <text evidence="1">Belongs to the Gfo/Idh/MocA family.</text>
</comment>
<gene>
    <name evidence="5" type="ORF">CC80DRAFT_316034</name>
</gene>
<dbReference type="Gene3D" id="3.40.50.720">
    <property type="entry name" value="NAD(P)-binding Rossmann-like Domain"/>
    <property type="match status" value="1"/>
</dbReference>
<dbReference type="Proteomes" id="UP000800035">
    <property type="component" value="Unassembled WGS sequence"/>
</dbReference>
<dbReference type="EMBL" id="ML977059">
    <property type="protein sequence ID" value="KAF1948416.1"/>
    <property type="molecule type" value="Genomic_DNA"/>
</dbReference>
<feature type="domain" description="Gfo/Idh/MocA-like oxidoreductase N-terminal" evidence="3">
    <location>
        <begin position="8"/>
        <end position="127"/>
    </location>
</feature>
<dbReference type="Gene3D" id="3.30.360.10">
    <property type="entry name" value="Dihydrodipicolinate Reductase, domain 2"/>
    <property type="match status" value="1"/>
</dbReference>
<dbReference type="OrthoDB" id="446809at2759"/>
<dbReference type="GO" id="GO:0000166">
    <property type="term" value="F:nucleotide binding"/>
    <property type="evidence" value="ECO:0007669"/>
    <property type="project" value="InterPro"/>
</dbReference>
<dbReference type="Pfam" id="PF22725">
    <property type="entry name" value="GFO_IDH_MocA_C3"/>
    <property type="match status" value="1"/>
</dbReference>
<evidence type="ECO:0000313" key="6">
    <source>
        <dbReference type="Proteomes" id="UP000800035"/>
    </source>
</evidence>
<dbReference type="AlphaFoldDB" id="A0A6A5TCA4"/>
<dbReference type="InterPro" id="IPR036291">
    <property type="entry name" value="NAD(P)-bd_dom_sf"/>
</dbReference>
<evidence type="ECO:0000259" key="4">
    <source>
        <dbReference type="Pfam" id="PF22725"/>
    </source>
</evidence>
<evidence type="ECO:0000313" key="5">
    <source>
        <dbReference type="EMBL" id="KAF1948416.1"/>
    </source>
</evidence>
<protein>
    <submittedName>
        <fullName evidence="5">NAD(P)-binding protein</fullName>
    </submittedName>
</protein>
<keyword evidence="6" id="KW-1185">Reference proteome</keyword>
<dbReference type="GO" id="GO:0005737">
    <property type="term" value="C:cytoplasm"/>
    <property type="evidence" value="ECO:0007669"/>
    <property type="project" value="TreeGrafter"/>
</dbReference>
<evidence type="ECO:0000259" key="3">
    <source>
        <dbReference type="Pfam" id="PF01408"/>
    </source>
</evidence>
<reference evidence="5" key="1">
    <citation type="journal article" date="2020" name="Stud. Mycol.">
        <title>101 Dothideomycetes genomes: a test case for predicting lifestyles and emergence of pathogens.</title>
        <authorList>
            <person name="Haridas S."/>
            <person name="Albert R."/>
            <person name="Binder M."/>
            <person name="Bloem J."/>
            <person name="Labutti K."/>
            <person name="Salamov A."/>
            <person name="Andreopoulos B."/>
            <person name="Baker S."/>
            <person name="Barry K."/>
            <person name="Bills G."/>
            <person name="Bluhm B."/>
            <person name="Cannon C."/>
            <person name="Castanera R."/>
            <person name="Culley D."/>
            <person name="Daum C."/>
            <person name="Ezra D."/>
            <person name="Gonzalez J."/>
            <person name="Henrissat B."/>
            <person name="Kuo A."/>
            <person name="Liang C."/>
            <person name="Lipzen A."/>
            <person name="Lutzoni F."/>
            <person name="Magnuson J."/>
            <person name="Mondo S."/>
            <person name="Nolan M."/>
            <person name="Ohm R."/>
            <person name="Pangilinan J."/>
            <person name="Park H.-J."/>
            <person name="Ramirez L."/>
            <person name="Alfaro M."/>
            <person name="Sun H."/>
            <person name="Tritt A."/>
            <person name="Yoshinaga Y."/>
            <person name="Zwiers L.-H."/>
            <person name="Turgeon B."/>
            <person name="Goodwin S."/>
            <person name="Spatafora J."/>
            <person name="Crous P."/>
            <person name="Grigoriev I."/>
        </authorList>
    </citation>
    <scope>NUCLEOTIDE SEQUENCE</scope>
    <source>
        <strain evidence="5">CBS 675.92</strain>
    </source>
</reference>
<organism evidence="5 6">
    <name type="scientific">Byssothecium circinans</name>
    <dbReference type="NCBI Taxonomy" id="147558"/>
    <lineage>
        <taxon>Eukaryota</taxon>
        <taxon>Fungi</taxon>
        <taxon>Dikarya</taxon>
        <taxon>Ascomycota</taxon>
        <taxon>Pezizomycotina</taxon>
        <taxon>Dothideomycetes</taxon>
        <taxon>Pleosporomycetidae</taxon>
        <taxon>Pleosporales</taxon>
        <taxon>Massarineae</taxon>
        <taxon>Massarinaceae</taxon>
        <taxon>Byssothecium</taxon>
    </lineage>
</organism>
<feature type="domain" description="GFO/IDH/MocA-like oxidoreductase" evidence="4">
    <location>
        <begin position="140"/>
        <end position="274"/>
    </location>
</feature>
<dbReference type="GO" id="GO:0006740">
    <property type="term" value="P:NADPH regeneration"/>
    <property type="evidence" value="ECO:0007669"/>
    <property type="project" value="TreeGrafter"/>
</dbReference>
<dbReference type="PANTHER" id="PTHR42840">
    <property type="entry name" value="NAD(P)-BINDING ROSSMANN-FOLD SUPERFAMILY PROTEIN-RELATED"/>
    <property type="match status" value="1"/>
</dbReference>
<dbReference type="Pfam" id="PF01408">
    <property type="entry name" value="GFO_IDH_MocA"/>
    <property type="match status" value="1"/>
</dbReference>
<proteinExistence type="inferred from homology"/>
<evidence type="ECO:0000256" key="1">
    <source>
        <dbReference type="ARBA" id="ARBA00010928"/>
    </source>
</evidence>
<keyword evidence="2" id="KW-0560">Oxidoreductase</keyword>
<dbReference type="InterPro" id="IPR055170">
    <property type="entry name" value="GFO_IDH_MocA-like_dom"/>
</dbReference>